<evidence type="ECO:0000313" key="3">
    <source>
        <dbReference type="EMBL" id="GAA1961351.1"/>
    </source>
</evidence>
<evidence type="ECO:0000259" key="2">
    <source>
        <dbReference type="Pfam" id="PF01266"/>
    </source>
</evidence>
<gene>
    <name evidence="3" type="ORF">GCM10009754_35340</name>
</gene>
<proteinExistence type="predicted"/>
<feature type="domain" description="FAD dependent oxidoreductase" evidence="2">
    <location>
        <begin position="9"/>
        <end position="353"/>
    </location>
</feature>
<dbReference type="Gene3D" id="3.30.9.10">
    <property type="entry name" value="D-Amino Acid Oxidase, subunit A, domain 2"/>
    <property type="match status" value="1"/>
</dbReference>
<dbReference type="Gene3D" id="3.50.50.60">
    <property type="entry name" value="FAD/NAD(P)-binding domain"/>
    <property type="match status" value="1"/>
</dbReference>
<evidence type="ECO:0000313" key="4">
    <source>
        <dbReference type="Proteomes" id="UP001501116"/>
    </source>
</evidence>
<dbReference type="SUPFAM" id="SSF51905">
    <property type="entry name" value="FAD/NAD(P)-binding domain"/>
    <property type="match status" value="1"/>
</dbReference>
<dbReference type="InterPro" id="IPR006076">
    <property type="entry name" value="FAD-dep_OxRdtase"/>
</dbReference>
<dbReference type="PANTHER" id="PTHR13847">
    <property type="entry name" value="SARCOSINE DEHYDROGENASE-RELATED"/>
    <property type="match status" value="1"/>
</dbReference>
<accession>A0ABP5CC60</accession>
<dbReference type="Proteomes" id="UP001501116">
    <property type="component" value="Unassembled WGS sequence"/>
</dbReference>
<dbReference type="Pfam" id="PF01266">
    <property type="entry name" value="DAO"/>
    <property type="match status" value="1"/>
</dbReference>
<dbReference type="EMBL" id="BAAANN010000013">
    <property type="protein sequence ID" value="GAA1961351.1"/>
    <property type="molecule type" value="Genomic_DNA"/>
</dbReference>
<comment type="caution">
    <text evidence="3">The sequence shown here is derived from an EMBL/GenBank/DDBJ whole genome shotgun (WGS) entry which is preliminary data.</text>
</comment>
<reference evidence="4" key="1">
    <citation type="journal article" date="2019" name="Int. J. Syst. Evol. Microbiol.">
        <title>The Global Catalogue of Microorganisms (GCM) 10K type strain sequencing project: providing services to taxonomists for standard genome sequencing and annotation.</title>
        <authorList>
            <consortium name="The Broad Institute Genomics Platform"/>
            <consortium name="The Broad Institute Genome Sequencing Center for Infectious Disease"/>
            <person name="Wu L."/>
            <person name="Ma J."/>
        </authorList>
    </citation>
    <scope>NUCLEOTIDE SEQUENCE [LARGE SCALE GENOMIC DNA]</scope>
    <source>
        <strain evidence="4">JCM 14545</strain>
    </source>
</reference>
<organism evidence="3 4">
    <name type="scientific">Amycolatopsis minnesotensis</name>
    <dbReference type="NCBI Taxonomy" id="337894"/>
    <lineage>
        <taxon>Bacteria</taxon>
        <taxon>Bacillati</taxon>
        <taxon>Actinomycetota</taxon>
        <taxon>Actinomycetes</taxon>
        <taxon>Pseudonocardiales</taxon>
        <taxon>Pseudonocardiaceae</taxon>
        <taxon>Amycolatopsis</taxon>
    </lineage>
</organism>
<protein>
    <submittedName>
        <fullName evidence="3">FAD-binding oxidoreductase</fullName>
    </submittedName>
</protein>
<evidence type="ECO:0000256" key="1">
    <source>
        <dbReference type="ARBA" id="ARBA00023002"/>
    </source>
</evidence>
<name>A0ABP5CC60_9PSEU</name>
<sequence>MTTLPAAADIVVVGGGIIGVSCAHRLAESGVDVVLVERGPLGGGSTAKAAGGIRSSFTSRVNIELGLAGLEEYAAFANRYGTEIDFRRDGYLYLVTDPAELPEFERGVALQNSYGVHSGLVDAAEAKRVSPLIDIDGVLAAVWSPGDAKATPDSAVQGYARAARSHGATLCTGVTVDGIDRDGDEITGVRTSAGRVRTSAVLCAAGAWSRAVGAFAGVDLPVEPHRRQVVCTGPVAGIPDSVPLTVEMPSAFYFHREGDGLAMSFPDPFARPGFDTRYEAGTWLPRLAELAQRRVPSVLDAGVKTAWAGLYEMTPDHNQIVGEAAGVSRFLYATGFSGHGFQMGPAIGPVMRDLFLGRAPAIDVADLDVRRFAERTLTASEHNIV</sequence>
<dbReference type="PANTHER" id="PTHR13847:SF287">
    <property type="entry name" value="FAD-DEPENDENT OXIDOREDUCTASE DOMAIN-CONTAINING PROTEIN 1"/>
    <property type="match status" value="1"/>
</dbReference>
<keyword evidence="1" id="KW-0560">Oxidoreductase</keyword>
<keyword evidence="4" id="KW-1185">Reference proteome</keyword>
<dbReference type="RefSeq" id="WP_344419328.1">
    <property type="nucleotide sequence ID" value="NZ_BAAANN010000013.1"/>
</dbReference>
<dbReference type="InterPro" id="IPR036188">
    <property type="entry name" value="FAD/NAD-bd_sf"/>
</dbReference>